<dbReference type="Gene3D" id="3.30.40.10">
    <property type="entry name" value="Zinc/RING finger domain, C3HC4 (zinc finger)"/>
    <property type="match status" value="1"/>
</dbReference>
<organism evidence="3">
    <name type="scientific">Hanusia phi</name>
    <dbReference type="NCBI Taxonomy" id="3032"/>
    <lineage>
        <taxon>Eukaryota</taxon>
        <taxon>Cryptophyceae</taxon>
        <taxon>Pyrenomonadales</taxon>
        <taxon>Geminigeraceae</taxon>
        <taxon>Hanusia</taxon>
    </lineage>
</organism>
<dbReference type="InterPro" id="IPR013083">
    <property type="entry name" value="Znf_RING/FYVE/PHD"/>
</dbReference>
<name>A0A7S0HET2_9CRYP</name>
<dbReference type="InterPro" id="IPR003613">
    <property type="entry name" value="Ubox_domain"/>
</dbReference>
<evidence type="ECO:0000313" key="3">
    <source>
        <dbReference type="EMBL" id="CAD8472855.1"/>
    </source>
</evidence>
<keyword evidence="1" id="KW-0812">Transmembrane</keyword>
<dbReference type="Pfam" id="PF04564">
    <property type="entry name" value="U-box"/>
    <property type="match status" value="1"/>
</dbReference>
<evidence type="ECO:0000256" key="1">
    <source>
        <dbReference type="SAM" id="Phobius"/>
    </source>
</evidence>
<dbReference type="GO" id="GO:0016567">
    <property type="term" value="P:protein ubiquitination"/>
    <property type="evidence" value="ECO:0007669"/>
    <property type="project" value="InterPro"/>
</dbReference>
<keyword evidence="1" id="KW-0472">Membrane</keyword>
<sequence>MRDFQSSSGMKLESRSWASLPCFIQVVRPQQHLLRRCDQSHGKLHGGVVVFHGITGSRKRVLLPPVALAFSSVDALHMAMPVFGAAFLAAVLLSLAAFVLSWLYRLIFVSGWAFLISKLPSSLVAAAEGEDGEALRAVGQRARAVERRKEAMPGASQSKANKPQDTVEPAQLSCLDAWEIRRSKDDPEYAMLQHLQFGMSVELPLNGVGVLFTAGNDKIVKRCWPDGTLYDRFAFRTGTVLVKERKRRGEERERQVVFADSLRDFLGSQREKTIGEWSFQLEESGRVLLGHDREELLLLEDGFAFFGEESRGVLVREKEEVQVMDAPSLLRIVGRASVAIERQLERTKRKRAREEEGIQDIPDELLCPITRKMMSDPWIAADGYSYEREAIEEWFKSRGVRSPKTGLPLPDSRLVPNNALRSLIVSLTGQPDAPK</sequence>
<proteinExistence type="predicted"/>
<dbReference type="EMBL" id="HBEO01006246">
    <property type="protein sequence ID" value="CAD8472855.1"/>
    <property type="molecule type" value="Transcribed_RNA"/>
</dbReference>
<dbReference type="PROSITE" id="PS51698">
    <property type="entry name" value="U_BOX"/>
    <property type="match status" value="1"/>
</dbReference>
<evidence type="ECO:0000259" key="2">
    <source>
        <dbReference type="PROSITE" id="PS51698"/>
    </source>
</evidence>
<dbReference type="SMART" id="SM00504">
    <property type="entry name" value="Ubox"/>
    <property type="match status" value="1"/>
</dbReference>
<keyword evidence="1" id="KW-1133">Transmembrane helix</keyword>
<dbReference type="GO" id="GO:0004842">
    <property type="term" value="F:ubiquitin-protein transferase activity"/>
    <property type="evidence" value="ECO:0007669"/>
    <property type="project" value="InterPro"/>
</dbReference>
<dbReference type="AlphaFoldDB" id="A0A7S0HET2"/>
<dbReference type="InterPro" id="IPR052085">
    <property type="entry name" value="WD-SAM-U-box"/>
</dbReference>
<protein>
    <recommendedName>
        <fullName evidence="2">U-box domain-containing protein</fullName>
    </recommendedName>
</protein>
<dbReference type="SUPFAM" id="SSF57850">
    <property type="entry name" value="RING/U-box"/>
    <property type="match status" value="1"/>
</dbReference>
<dbReference type="PANTHER" id="PTHR46573:SF1">
    <property type="entry name" value="WD REPEAT, SAM AND U-BOX DOMAIN-CONTAINING PROTEIN 1"/>
    <property type="match status" value="1"/>
</dbReference>
<feature type="domain" description="U-box" evidence="2">
    <location>
        <begin position="360"/>
        <end position="434"/>
    </location>
</feature>
<feature type="transmembrane region" description="Helical" evidence="1">
    <location>
        <begin position="86"/>
        <end position="108"/>
    </location>
</feature>
<gene>
    <name evidence="3" type="ORF">HPHI1048_LOCUS4415</name>
</gene>
<dbReference type="CDD" id="cd16655">
    <property type="entry name" value="RING-Ubox_WDSUB1-like"/>
    <property type="match status" value="1"/>
</dbReference>
<dbReference type="PANTHER" id="PTHR46573">
    <property type="entry name" value="WD REPEAT, SAM AND U-BOX DOMAIN-CONTAINING PROTEIN 1"/>
    <property type="match status" value="1"/>
</dbReference>
<accession>A0A7S0HET2</accession>
<reference evidence="3" key="1">
    <citation type="submission" date="2021-01" db="EMBL/GenBank/DDBJ databases">
        <authorList>
            <person name="Corre E."/>
            <person name="Pelletier E."/>
            <person name="Niang G."/>
            <person name="Scheremetjew M."/>
            <person name="Finn R."/>
            <person name="Kale V."/>
            <person name="Holt S."/>
            <person name="Cochrane G."/>
            <person name="Meng A."/>
            <person name="Brown T."/>
            <person name="Cohen L."/>
        </authorList>
    </citation>
    <scope>NUCLEOTIDE SEQUENCE</scope>
    <source>
        <strain evidence="3">CCMP325</strain>
    </source>
</reference>